<dbReference type="GO" id="GO:0003796">
    <property type="term" value="F:lysozyme activity"/>
    <property type="evidence" value="ECO:0007669"/>
    <property type="project" value="InterPro"/>
</dbReference>
<feature type="transmembrane region" description="Helical" evidence="4">
    <location>
        <begin position="24"/>
        <end position="45"/>
    </location>
</feature>
<dbReference type="PANTHER" id="PTHR34135:SF2">
    <property type="entry name" value="LYSOZYME"/>
    <property type="match status" value="1"/>
</dbReference>
<dbReference type="GO" id="GO:0016998">
    <property type="term" value="P:cell wall macromolecule catabolic process"/>
    <property type="evidence" value="ECO:0007669"/>
    <property type="project" value="InterPro"/>
</dbReference>
<evidence type="ECO:0000256" key="4">
    <source>
        <dbReference type="SAM" id="Phobius"/>
    </source>
</evidence>
<dbReference type="SUPFAM" id="SSF51445">
    <property type="entry name" value="(Trans)glycosidases"/>
    <property type="match status" value="1"/>
</dbReference>
<organism evidence="5 6">
    <name type="scientific">Corynebacterium hadale</name>
    <dbReference type="NCBI Taxonomy" id="2026255"/>
    <lineage>
        <taxon>Bacteria</taxon>
        <taxon>Bacillati</taxon>
        <taxon>Actinomycetota</taxon>
        <taxon>Actinomycetes</taxon>
        <taxon>Mycobacteriales</taxon>
        <taxon>Corynebacteriaceae</taxon>
        <taxon>Corynebacterium</taxon>
    </lineage>
</organism>
<reference evidence="5 6" key="1">
    <citation type="submission" date="2017-08" db="EMBL/GenBank/DDBJ databases">
        <title>Whole genome sequences of 6 clinical strains closest to Corynebacterium imitans.</title>
        <authorList>
            <person name="Bernier A.-M."/>
            <person name="Burdz T."/>
            <person name="Bernard K."/>
        </authorList>
    </citation>
    <scope>NUCLEOTIDE SEQUENCE [LARGE SCALE GENOMIC DNA]</scope>
    <source>
        <strain evidence="5 6">NML92-0415</strain>
    </source>
</reference>
<dbReference type="Gene3D" id="3.20.20.80">
    <property type="entry name" value="Glycosidases"/>
    <property type="match status" value="1"/>
</dbReference>
<evidence type="ECO:0000256" key="2">
    <source>
        <dbReference type="ARBA" id="ARBA00022801"/>
    </source>
</evidence>
<keyword evidence="4" id="KW-0812">Transmembrane</keyword>
<gene>
    <name evidence="5" type="ORF">CKJ80_01925</name>
</gene>
<dbReference type="AlphaFoldDB" id="A0AB36RM09"/>
<evidence type="ECO:0000313" key="5">
    <source>
        <dbReference type="EMBL" id="PAT11434.1"/>
    </source>
</evidence>
<keyword evidence="2 5" id="KW-0378">Hydrolase</keyword>
<dbReference type="GO" id="GO:0009253">
    <property type="term" value="P:peptidoglycan catabolic process"/>
    <property type="evidence" value="ECO:0007669"/>
    <property type="project" value="InterPro"/>
</dbReference>
<dbReference type="SMART" id="SM00641">
    <property type="entry name" value="Glyco_25"/>
    <property type="match status" value="1"/>
</dbReference>
<comment type="similarity">
    <text evidence="1">Belongs to the glycosyl hydrolase 25 family.</text>
</comment>
<dbReference type="Proteomes" id="UP000218041">
    <property type="component" value="Unassembled WGS sequence"/>
</dbReference>
<dbReference type="PROSITE" id="PS51904">
    <property type="entry name" value="GLYCOSYL_HYDROL_F25_2"/>
    <property type="match status" value="1"/>
</dbReference>
<dbReference type="InterPro" id="IPR002053">
    <property type="entry name" value="Glyco_hydro_25"/>
</dbReference>
<dbReference type="EMBL" id="NSGP01000002">
    <property type="protein sequence ID" value="PAT11434.1"/>
    <property type="molecule type" value="Genomic_DNA"/>
</dbReference>
<dbReference type="Pfam" id="PF01183">
    <property type="entry name" value="Glyco_hydro_25"/>
    <property type="match status" value="1"/>
</dbReference>
<evidence type="ECO:0000313" key="6">
    <source>
        <dbReference type="Proteomes" id="UP000218041"/>
    </source>
</evidence>
<dbReference type="RefSeq" id="WP_095546148.1">
    <property type="nucleotide sequence ID" value="NZ_NSGP01000002.1"/>
</dbReference>
<dbReference type="GO" id="GO:0016052">
    <property type="term" value="P:carbohydrate catabolic process"/>
    <property type="evidence" value="ECO:0007669"/>
    <property type="project" value="TreeGrafter"/>
</dbReference>
<comment type="caution">
    <text evidence="5">The sequence shown here is derived from an EMBL/GenBank/DDBJ whole genome shotgun (WGS) entry which is preliminary data.</text>
</comment>
<accession>A0AB36RM09</accession>
<sequence length="367" mass="38877">MHAPWTLSPARASRPHALLSHPKALIAAVVSTAMVFTLLVVSPIGQKTADAQSLPGLISGVDVAGHQHPGGGPIDWKTVSGPGGQKFAFIKATEGVGFKNDFYDQDAQAAADAGMQAGAYHYARPAEDALAQARYFADVINAGPKTDLPPVLDLEVDEGLGPVQLAAWTQLFLGEVEARTGRKPIVYTYRYFWYEHMNNTNAFTSYPLWLAAYQNQPPAPVGGWRTLSFWQRSDAGRVAGINTPVDMNLFNGTGAQYNAFAAGNLDAAGGLLEQFQAPDSGELQVLEQDNTALVVAILALAGGALGIAGLAEAADQAGFDDEDARNIADLVAKLAANGELPVDDLRSMMIGDYQVGDLLILLDNATK</sequence>
<keyword evidence="4" id="KW-0472">Membrane</keyword>
<name>A0AB36RM09_9CORY</name>
<keyword evidence="3" id="KW-0326">Glycosidase</keyword>
<protein>
    <submittedName>
        <fullName evidence="5">Hydrolase</fullName>
    </submittedName>
</protein>
<evidence type="ECO:0000256" key="3">
    <source>
        <dbReference type="ARBA" id="ARBA00023295"/>
    </source>
</evidence>
<keyword evidence="4" id="KW-1133">Transmembrane helix</keyword>
<dbReference type="PANTHER" id="PTHR34135">
    <property type="entry name" value="LYSOZYME"/>
    <property type="match status" value="1"/>
</dbReference>
<dbReference type="InterPro" id="IPR018077">
    <property type="entry name" value="Glyco_hydro_fam25_subgr"/>
</dbReference>
<dbReference type="CDD" id="cd00599">
    <property type="entry name" value="GH25_muramidase"/>
    <property type="match status" value="1"/>
</dbReference>
<evidence type="ECO:0000256" key="1">
    <source>
        <dbReference type="ARBA" id="ARBA00010646"/>
    </source>
</evidence>
<dbReference type="InterPro" id="IPR017853">
    <property type="entry name" value="GH"/>
</dbReference>
<proteinExistence type="inferred from homology"/>